<feature type="signal peptide" evidence="5">
    <location>
        <begin position="1"/>
        <end position="20"/>
    </location>
</feature>
<dbReference type="Proteomes" id="UP000198406">
    <property type="component" value="Unassembled WGS sequence"/>
</dbReference>
<dbReference type="SUPFAM" id="SSF101908">
    <property type="entry name" value="Putative isomerase YbhE"/>
    <property type="match status" value="1"/>
</dbReference>
<organism evidence="6 7">
    <name type="scientific">Fistulifera solaris</name>
    <name type="common">Oleaginous diatom</name>
    <dbReference type="NCBI Taxonomy" id="1519565"/>
    <lineage>
        <taxon>Eukaryota</taxon>
        <taxon>Sar</taxon>
        <taxon>Stramenopiles</taxon>
        <taxon>Ochrophyta</taxon>
        <taxon>Bacillariophyta</taxon>
        <taxon>Bacillariophyceae</taxon>
        <taxon>Bacillariophycidae</taxon>
        <taxon>Naviculales</taxon>
        <taxon>Naviculaceae</taxon>
        <taxon>Fistulifera</taxon>
    </lineage>
</organism>
<dbReference type="InterPro" id="IPR013519">
    <property type="entry name" value="Int_alpha_beta-p"/>
</dbReference>
<evidence type="ECO:0000313" key="7">
    <source>
        <dbReference type="Proteomes" id="UP000198406"/>
    </source>
</evidence>
<dbReference type="PROSITE" id="PS51470">
    <property type="entry name" value="FG_GAP"/>
    <property type="match status" value="2"/>
</dbReference>
<dbReference type="InterPro" id="IPR028994">
    <property type="entry name" value="Integrin_alpha_N"/>
</dbReference>
<keyword evidence="7" id="KW-1185">Reference proteome</keyword>
<evidence type="ECO:0000256" key="4">
    <source>
        <dbReference type="PROSITE-ProRule" id="PRU00803"/>
    </source>
</evidence>
<feature type="repeat" description="FG-GAP" evidence="4">
    <location>
        <begin position="318"/>
        <end position="373"/>
    </location>
</feature>
<name>A0A1Z5KF57_FISSO</name>
<feature type="repeat" description="FG-GAP" evidence="4">
    <location>
        <begin position="88"/>
        <end position="144"/>
    </location>
</feature>
<gene>
    <name evidence="6" type="ORF">FisN_6Hh205</name>
</gene>
<evidence type="ECO:0000256" key="1">
    <source>
        <dbReference type="ARBA" id="ARBA00022729"/>
    </source>
</evidence>
<dbReference type="InterPro" id="IPR013517">
    <property type="entry name" value="FG-GAP"/>
</dbReference>
<proteinExistence type="predicted"/>
<dbReference type="Gene3D" id="2.130.10.130">
    <property type="entry name" value="Integrin alpha, N-terminal"/>
    <property type="match status" value="2"/>
</dbReference>
<reference evidence="6 7" key="1">
    <citation type="journal article" date="2015" name="Plant Cell">
        <title>Oil accumulation by the oleaginous diatom Fistulifera solaris as revealed by the genome and transcriptome.</title>
        <authorList>
            <person name="Tanaka T."/>
            <person name="Maeda Y."/>
            <person name="Veluchamy A."/>
            <person name="Tanaka M."/>
            <person name="Abida H."/>
            <person name="Marechal E."/>
            <person name="Bowler C."/>
            <person name="Muto M."/>
            <person name="Sunaga Y."/>
            <person name="Tanaka M."/>
            <person name="Yoshino T."/>
            <person name="Taniguchi T."/>
            <person name="Fukuda Y."/>
            <person name="Nemoto M."/>
            <person name="Matsumoto M."/>
            <person name="Wong P.S."/>
            <person name="Aburatani S."/>
            <person name="Fujibuchi W."/>
        </authorList>
    </citation>
    <scope>NUCLEOTIDE SEQUENCE [LARGE SCALE GENOMIC DNA]</scope>
    <source>
        <strain evidence="6 7">JPCC DA0580</strain>
    </source>
</reference>
<dbReference type="PANTHER" id="PTHR36220">
    <property type="entry name" value="UNNAMED PRODUCT"/>
    <property type="match status" value="1"/>
</dbReference>
<protein>
    <submittedName>
        <fullName evidence="6">Uncharacterized protein</fullName>
    </submittedName>
</protein>
<dbReference type="InParanoid" id="A0A1Z5KF57"/>
<dbReference type="SMART" id="SM00191">
    <property type="entry name" value="Int_alpha"/>
    <property type="match status" value="5"/>
</dbReference>
<dbReference type="Pfam" id="PF14312">
    <property type="entry name" value="FG-GAP_2"/>
    <property type="match status" value="4"/>
</dbReference>
<feature type="chain" id="PRO_5013369163" evidence="5">
    <location>
        <begin position="21"/>
        <end position="445"/>
    </location>
</feature>
<dbReference type="AlphaFoldDB" id="A0A1Z5KF57"/>
<comment type="caution">
    <text evidence="6">The sequence shown here is derived from an EMBL/GenBank/DDBJ whole genome shotgun (WGS) entry which is preliminary data.</text>
</comment>
<evidence type="ECO:0000256" key="3">
    <source>
        <dbReference type="ARBA" id="ARBA00023180"/>
    </source>
</evidence>
<evidence type="ECO:0000256" key="5">
    <source>
        <dbReference type="SAM" id="SignalP"/>
    </source>
</evidence>
<accession>A0A1Z5KF57</accession>
<dbReference type="EMBL" id="BDSP01000217">
    <property type="protein sequence ID" value="GAX24846.1"/>
    <property type="molecule type" value="Genomic_DNA"/>
</dbReference>
<keyword evidence="2" id="KW-0677">Repeat</keyword>
<keyword evidence="3" id="KW-0325">Glycoprotein</keyword>
<sequence>MFGSQYHFAIFFFLLCQVHSILHEWGPTDKLRLRDGGDPNDFFGTAVDVAGNTLAASAIGDTDRGTDAGAVYIFTKGSRRKWSLQQKLVPDDGPLENYVNDGFGTSVSLLPDLLAVGSPRRGVTIGDSPGAVYIYRRSNGVWNLEQIITGAESVHNDLFGNAVKFIDEATLLVGSPVFPGLNKAGSIYMFEADLNGQFQQTSRIEGSEAKGNDYFGCSLDSDESRVIVGAYGDEGKGSAYIFDFVAGALVENTRVEPEFGLEGDEFGYSVAIGPKVAAVGSRSDDDNFIGNGAGSVFVYELDETTSSWELFQKITRTNPLSRITGRAATGLFGESLAFDQGYLVVGAPGWDGVAFVNGGRIFVYKKRSRSGKWRTADIVTSCGEIPEEDNFGTTVALDMTTGTLITGSIEGGRRTEDGSPGTVIIFERRVTGILPLQKARCWLNL</sequence>
<evidence type="ECO:0000256" key="2">
    <source>
        <dbReference type="ARBA" id="ARBA00022737"/>
    </source>
</evidence>
<evidence type="ECO:0000313" key="6">
    <source>
        <dbReference type="EMBL" id="GAX24846.1"/>
    </source>
</evidence>
<dbReference type="PANTHER" id="PTHR36220:SF1">
    <property type="entry name" value="GAMMA TUBULIN COMPLEX COMPONENT C-TERMINAL DOMAIN-CONTAINING PROTEIN"/>
    <property type="match status" value="1"/>
</dbReference>
<dbReference type="OrthoDB" id="188207at2759"/>
<keyword evidence="1 5" id="KW-0732">Signal</keyword>